<evidence type="ECO:0000256" key="3">
    <source>
        <dbReference type="ARBA" id="ARBA00022490"/>
    </source>
</evidence>
<keyword evidence="4" id="KW-0238">DNA-binding</keyword>
<dbReference type="Gene3D" id="4.10.430.30">
    <property type="match status" value="1"/>
</dbReference>
<evidence type="ECO:0000256" key="1">
    <source>
        <dbReference type="ARBA" id="ARBA00004453"/>
    </source>
</evidence>
<dbReference type="GO" id="GO:0009295">
    <property type="term" value="C:nucleoid"/>
    <property type="evidence" value="ECO:0007669"/>
    <property type="project" value="UniProtKB-SubCell"/>
</dbReference>
<evidence type="ECO:0000256" key="2">
    <source>
        <dbReference type="ARBA" id="ARBA00010610"/>
    </source>
</evidence>
<dbReference type="SMART" id="SM00528">
    <property type="entry name" value="HNS"/>
    <property type="match status" value="1"/>
</dbReference>
<comment type="similarity">
    <text evidence="2">Belongs to the histone-like protein H-NS family.</text>
</comment>
<accession>A0A4P7D3V0</accession>
<dbReference type="PANTHER" id="PTHR38097">
    <property type="match status" value="1"/>
</dbReference>
<feature type="domain" description="DNA-binding protein H-NS-like C-terminal" evidence="6">
    <location>
        <begin position="53"/>
        <end position="93"/>
    </location>
</feature>
<dbReference type="GO" id="GO:0003677">
    <property type="term" value="F:DNA binding"/>
    <property type="evidence" value="ECO:0007669"/>
    <property type="project" value="UniProtKB-KW"/>
</dbReference>
<dbReference type="EMBL" id="CP038150">
    <property type="protein sequence ID" value="QBR01272.1"/>
    <property type="molecule type" value="Genomic_DNA"/>
</dbReference>
<dbReference type="InterPro" id="IPR027444">
    <property type="entry name" value="H-NS_C_dom"/>
</dbReference>
<evidence type="ECO:0000313" key="8">
    <source>
        <dbReference type="Proteomes" id="UP000295727"/>
    </source>
</evidence>
<comment type="subcellular location">
    <subcellularLocation>
        <location evidence="1">Cytoplasm</location>
        <location evidence="1">Nucleoid</location>
    </subcellularLocation>
</comment>
<proteinExistence type="inferred from homology"/>
<feature type="compositionally biased region" description="Basic and acidic residues" evidence="5">
    <location>
        <begin position="82"/>
        <end position="95"/>
    </location>
</feature>
<dbReference type="Proteomes" id="UP000295727">
    <property type="component" value="Chromosome 3"/>
</dbReference>
<gene>
    <name evidence="7" type="ORF">E1956_29115</name>
</gene>
<dbReference type="OrthoDB" id="9103417at2"/>
<dbReference type="PANTHER" id="PTHR38097:SF2">
    <property type="entry name" value="DNA-BINDING PROTEIN STPA"/>
    <property type="match status" value="1"/>
</dbReference>
<dbReference type="SUPFAM" id="SSF81273">
    <property type="entry name" value="H-NS histone-like proteins"/>
    <property type="match status" value="1"/>
</dbReference>
<evidence type="ECO:0000256" key="5">
    <source>
        <dbReference type="SAM" id="MobiDB-lite"/>
    </source>
</evidence>
<evidence type="ECO:0000259" key="6">
    <source>
        <dbReference type="SMART" id="SM00528"/>
    </source>
</evidence>
<keyword evidence="8" id="KW-1185">Reference proteome</keyword>
<organism evidence="7 8">
    <name type="scientific">Paraburkholderia pallida</name>
    <dbReference type="NCBI Taxonomy" id="2547399"/>
    <lineage>
        <taxon>Bacteria</taxon>
        <taxon>Pseudomonadati</taxon>
        <taxon>Pseudomonadota</taxon>
        <taxon>Betaproteobacteria</taxon>
        <taxon>Burkholderiales</taxon>
        <taxon>Burkholderiaceae</taxon>
        <taxon>Paraburkholderia</taxon>
    </lineage>
</organism>
<dbReference type="KEGG" id="ppai:E1956_29115"/>
<name>A0A4P7D3V0_9BURK</name>
<sequence>MSSYKELIAQREQLEAQLQEAFKEERMTVLDEIARKMKLHRITLDEIRGPAPAVKASKVPPKYRDPATGSEWSGRGKPPNWIKDEPDRSKFLIGD</sequence>
<dbReference type="AlphaFoldDB" id="A0A4P7D3V0"/>
<dbReference type="RefSeq" id="WP_134755743.1">
    <property type="nucleotide sequence ID" value="NZ_CP038150.1"/>
</dbReference>
<evidence type="ECO:0000256" key="4">
    <source>
        <dbReference type="ARBA" id="ARBA00023125"/>
    </source>
</evidence>
<keyword evidence="3" id="KW-0963">Cytoplasm</keyword>
<dbReference type="Pfam" id="PF00816">
    <property type="entry name" value="Histone_HNS"/>
    <property type="match status" value="1"/>
</dbReference>
<feature type="region of interest" description="Disordered" evidence="5">
    <location>
        <begin position="50"/>
        <end position="95"/>
    </location>
</feature>
<protein>
    <submittedName>
        <fullName evidence="7">H-NS histone family protein</fullName>
    </submittedName>
</protein>
<feature type="compositionally biased region" description="Low complexity" evidence="5">
    <location>
        <begin position="50"/>
        <end position="60"/>
    </location>
</feature>
<reference evidence="7 8" key="1">
    <citation type="submission" date="2019-03" db="EMBL/GenBank/DDBJ databases">
        <title>Paraburkholderia sp. 7MH5, isolated from subtropical forest soil.</title>
        <authorList>
            <person name="Gao Z.-H."/>
            <person name="Qiu L.-H."/>
        </authorList>
    </citation>
    <scope>NUCLEOTIDE SEQUENCE [LARGE SCALE GENOMIC DNA]</scope>
    <source>
        <strain evidence="7 8">7MH5</strain>
    </source>
</reference>
<evidence type="ECO:0000313" key="7">
    <source>
        <dbReference type="EMBL" id="QBR01272.1"/>
    </source>
</evidence>